<dbReference type="GO" id="GO:0016787">
    <property type="term" value="F:hydrolase activity"/>
    <property type="evidence" value="ECO:0007669"/>
    <property type="project" value="UniProtKB-KW"/>
</dbReference>
<keyword evidence="2" id="KW-0812">Transmembrane</keyword>
<feature type="transmembrane region" description="Helical" evidence="2">
    <location>
        <begin position="12"/>
        <end position="32"/>
    </location>
</feature>
<dbReference type="Gene3D" id="3.20.20.80">
    <property type="entry name" value="Glycosidases"/>
    <property type="match status" value="1"/>
</dbReference>
<dbReference type="Pfam" id="PF01183">
    <property type="entry name" value="Glyco_hydro_25"/>
    <property type="match status" value="1"/>
</dbReference>
<dbReference type="CDD" id="cd06523">
    <property type="entry name" value="GH25_PlyB-like"/>
    <property type="match status" value="1"/>
</dbReference>
<dbReference type="SUPFAM" id="SSF51445">
    <property type="entry name" value="(Trans)glycosidases"/>
    <property type="match status" value="1"/>
</dbReference>
<protein>
    <submittedName>
        <fullName evidence="3">Glycoside hydrolase family 25 protein</fullName>
    </submittedName>
</protein>
<sequence>MKSKNSNMRKKLTPLATVIIAGIFTALVFIFGNLRYQVPEAVATNHNKEETVVVNKLLANNEVDLNRFAVDVSAWQRPEDIDYNLMSQEIIGAIVRVQTGKSSKDNAAAYKNGEDRQFKTHITELQKRGVPVAVYAYVNGKNIEEMREQARLFYERAHPFNPTYYWLDVEEVSMNNMSEGVEAFRTELEKLGVKNIGIYAQDWFLNDHKIDSSHFSSIWMADYGRNTGMWDSSPKTTLSYDMHQFTDRGRLSSYGGHLDLNLIRTQEQYDKLFRNPQ</sequence>
<comment type="similarity">
    <text evidence="1">Belongs to the glycosyl hydrolase 25 family.</text>
</comment>
<gene>
    <name evidence="3" type="ORF">AALM99_07345</name>
</gene>
<dbReference type="EMBL" id="JBCLSQ010000016">
    <property type="protein sequence ID" value="MEY8538253.1"/>
    <property type="molecule type" value="Genomic_DNA"/>
</dbReference>
<organism evidence="3 4">
    <name type="scientific">Lactococcus muris</name>
    <dbReference type="NCBI Taxonomy" id="2941330"/>
    <lineage>
        <taxon>Bacteria</taxon>
        <taxon>Bacillati</taxon>
        <taxon>Bacillota</taxon>
        <taxon>Bacilli</taxon>
        <taxon>Lactobacillales</taxon>
        <taxon>Streptococcaceae</taxon>
        <taxon>Lactococcus</taxon>
    </lineage>
</organism>
<dbReference type="InterPro" id="IPR002053">
    <property type="entry name" value="Glyco_hydro_25"/>
</dbReference>
<dbReference type="InterPro" id="IPR017853">
    <property type="entry name" value="GH"/>
</dbReference>
<dbReference type="PROSITE" id="PS51904">
    <property type="entry name" value="GLYCOSYL_HYDROL_F25_2"/>
    <property type="match status" value="1"/>
</dbReference>
<comment type="caution">
    <text evidence="3">The sequence shown here is derived from an EMBL/GenBank/DDBJ whole genome shotgun (WGS) entry which is preliminary data.</text>
</comment>
<dbReference type="Proteomes" id="UP001565242">
    <property type="component" value="Unassembled WGS sequence"/>
</dbReference>
<name>A0ABV4DCC9_9LACT</name>
<keyword evidence="3" id="KW-0378">Hydrolase</keyword>
<keyword evidence="2" id="KW-0472">Membrane</keyword>
<evidence type="ECO:0000313" key="4">
    <source>
        <dbReference type="Proteomes" id="UP001565242"/>
    </source>
</evidence>
<dbReference type="PANTHER" id="PTHR34135">
    <property type="entry name" value="LYSOZYME"/>
    <property type="match status" value="1"/>
</dbReference>
<proteinExistence type="inferred from homology"/>
<reference evidence="3 4" key="1">
    <citation type="submission" date="2024-03" db="EMBL/GenBank/DDBJ databases">
        <title>Mouse gut bacterial collection (mGBC) of GemPharmatech.</title>
        <authorList>
            <person name="He Y."/>
            <person name="Dong L."/>
            <person name="Wu D."/>
            <person name="Gao X."/>
            <person name="Lin Z."/>
        </authorList>
    </citation>
    <scope>NUCLEOTIDE SEQUENCE [LARGE SCALE GENOMIC DNA]</scope>
    <source>
        <strain evidence="3 4">20-218</strain>
    </source>
</reference>
<dbReference type="PANTHER" id="PTHR34135:SF1">
    <property type="entry name" value="GLYCOSYL HYDROLASE FAMILY 25"/>
    <property type="match status" value="1"/>
</dbReference>
<evidence type="ECO:0000313" key="3">
    <source>
        <dbReference type="EMBL" id="MEY8538253.1"/>
    </source>
</evidence>
<accession>A0ABV4DCC9</accession>
<evidence type="ECO:0000256" key="2">
    <source>
        <dbReference type="SAM" id="Phobius"/>
    </source>
</evidence>
<keyword evidence="2" id="KW-1133">Transmembrane helix</keyword>
<keyword evidence="4" id="KW-1185">Reference proteome</keyword>
<evidence type="ECO:0000256" key="1">
    <source>
        <dbReference type="ARBA" id="ARBA00010646"/>
    </source>
</evidence>